<evidence type="ECO:0000313" key="9">
    <source>
        <dbReference type="Proteomes" id="UP000694906"/>
    </source>
</evidence>
<evidence type="ECO:0000256" key="6">
    <source>
        <dbReference type="RuleBase" id="RU000682"/>
    </source>
</evidence>
<dbReference type="AlphaFoldDB" id="A0AAX6QVY2"/>
<keyword evidence="9" id="KW-1185">Reference proteome</keyword>
<dbReference type="InterPro" id="IPR001356">
    <property type="entry name" value="HD"/>
</dbReference>
<dbReference type="Pfam" id="PF00046">
    <property type="entry name" value="Homeodomain"/>
    <property type="match status" value="1"/>
</dbReference>
<keyword evidence="4 5" id="KW-0539">Nucleus</keyword>
<organism evidence="9 10">
    <name type="scientific">Heterocephalus glaber</name>
    <name type="common">Naked mole rat</name>
    <dbReference type="NCBI Taxonomy" id="10181"/>
    <lineage>
        <taxon>Eukaryota</taxon>
        <taxon>Metazoa</taxon>
        <taxon>Chordata</taxon>
        <taxon>Craniata</taxon>
        <taxon>Vertebrata</taxon>
        <taxon>Euteleostomi</taxon>
        <taxon>Mammalia</taxon>
        <taxon>Eutheria</taxon>
        <taxon>Euarchontoglires</taxon>
        <taxon>Glires</taxon>
        <taxon>Rodentia</taxon>
        <taxon>Hystricomorpha</taxon>
        <taxon>Bathyergidae</taxon>
        <taxon>Heterocephalus</taxon>
    </lineage>
</organism>
<accession>A0AAX6QVY2</accession>
<evidence type="ECO:0000256" key="2">
    <source>
        <dbReference type="ARBA" id="ARBA00023125"/>
    </source>
</evidence>
<dbReference type="GO" id="GO:0005634">
    <property type="term" value="C:nucleus"/>
    <property type="evidence" value="ECO:0007669"/>
    <property type="project" value="UniProtKB-SubCell"/>
</dbReference>
<dbReference type="PANTHER" id="PTHR46123">
    <property type="entry name" value="MIX-TYPE HOMEOBOX GENE 1-RELATED"/>
    <property type="match status" value="1"/>
</dbReference>
<evidence type="ECO:0000259" key="8">
    <source>
        <dbReference type="PROSITE" id="PS50071"/>
    </source>
</evidence>
<evidence type="ECO:0000313" key="10">
    <source>
        <dbReference type="RefSeq" id="XP_012927094.1"/>
    </source>
</evidence>
<feature type="domain" description="Homeobox" evidence="8">
    <location>
        <begin position="1"/>
        <end position="54"/>
    </location>
</feature>
<dbReference type="GeneID" id="101717729"/>
<dbReference type="PROSITE" id="PS50071">
    <property type="entry name" value="HOMEOBOX_2"/>
    <property type="match status" value="1"/>
</dbReference>
<keyword evidence="2 5" id="KW-0238">DNA-binding</keyword>
<dbReference type="InterPro" id="IPR051306">
    <property type="entry name" value="Homeobox_regulator"/>
</dbReference>
<keyword evidence="3 5" id="KW-0371">Homeobox</keyword>
<evidence type="ECO:0000256" key="3">
    <source>
        <dbReference type="ARBA" id="ARBA00023155"/>
    </source>
</evidence>
<dbReference type="GO" id="GO:0000977">
    <property type="term" value="F:RNA polymerase II transcription regulatory region sequence-specific DNA binding"/>
    <property type="evidence" value="ECO:0007669"/>
    <property type="project" value="TreeGrafter"/>
</dbReference>
<dbReference type="GO" id="GO:0000981">
    <property type="term" value="F:DNA-binding transcription factor activity, RNA polymerase II-specific"/>
    <property type="evidence" value="ECO:0007669"/>
    <property type="project" value="TreeGrafter"/>
</dbReference>
<dbReference type="Gene3D" id="1.10.10.60">
    <property type="entry name" value="Homeodomain-like"/>
    <property type="match status" value="1"/>
</dbReference>
<dbReference type="CDD" id="cd00086">
    <property type="entry name" value="homeodomain"/>
    <property type="match status" value="1"/>
</dbReference>
<evidence type="ECO:0000256" key="5">
    <source>
        <dbReference type="PROSITE-ProRule" id="PRU00108"/>
    </source>
</evidence>
<name>A0AAX6QVY2_HETGA</name>
<proteinExistence type="predicted"/>
<dbReference type="KEGG" id="hgl:101717729"/>
<dbReference type="Proteomes" id="UP000694906">
    <property type="component" value="Unplaced"/>
</dbReference>
<evidence type="ECO:0000256" key="7">
    <source>
        <dbReference type="SAM" id="MobiDB-lite"/>
    </source>
</evidence>
<sequence>MALTTTQKRILGQAFEKNPFPDPATRKKLAKQTGILESRILMWFQNQNSLYSEQRRELLNVLVESTNERPDVTLQQQHINLSMLPCAVHSFPPSSSSCSKQTFLPAPLPSQVFSELWDPFQVCVSQGPSVTVKQPTQAMEGGESSDFPLTFMDHLLKLLTPGENFSDTQAPFCYQYQEKCQNDKGYSGTGALQGKNHSQPHPQQKEQEFPGLGHIDISYIMQWWDKGRQALITEWEPLEETP</sequence>
<gene>
    <name evidence="10" type="primary">LOC101717729</name>
</gene>
<comment type="subcellular location">
    <subcellularLocation>
        <location evidence="1 5 6">Nucleus</location>
    </subcellularLocation>
</comment>
<dbReference type="PANTHER" id="PTHR46123:SF5">
    <property type="entry name" value="DOUBLE HOMEOBOX PROTEIN B"/>
    <property type="match status" value="1"/>
</dbReference>
<dbReference type="RefSeq" id="XP_012927094.1">
    <property type="nucleotide sequence ID" value="XM_013071640.2"/>
</dbReference>
<reference evidence="10" key="1">
    <citation type="submission" date="2025-08" db="UniProtKB">
        <authorList>
            <consortium name="RefSeq"/>
        </authorList>
    </citation>
    <scope>IDENTIFICATION</scope>
</reference>
<feature type="DNA-binding region" description="Homeobox" evidence="5">
    <location>
        <begin position="3"/>
        <end position="55"/>
    </location>
</feature>
<dbReference type="SUPFAM" id="SSF46689">
    <property type="entry name" value="Homeodomain-like"/>
    <property type="match status" value="1"/>
</dbReference>
<evidence type="ECO:0000256" key="1">
    <source>
        <dbReference type="ARBA" id="ARBA00004123"/>
    </source>
</evidence>
<protein>
    <submittedName>
        <fullName evidence="10">Double homeobox protein 4C</fullName>
    </submittedName>
</protein>
<feature type="region of interest" description="Disordered" evidence="7">
    <location>
        <begin position="185"/>
        <end position="208"/>
    </location>
</feature>
<dbReference type="SMART" id="SM00389">
    <property type="entry name" value="HOX"/>
    <property type="match status" value="1"/>
</dbReference>
<evidence type="ECO:0000256" key="4">
    <source>
        <dbReference type="ARBA" id="ARBA00023242"/>
    </source>
</evidence>
<dbReference type="InterPro" id="IPR009057">
    <property type="entry name" value="Homeodomain-like_sf"/>
</dbReference>